<dbReference type="PANTHER" id="PTHR42829">
    <property type="entry name" value="NADH-UBIQUINONE OXIDOREDUCTASE CHAIN 5"/>
    <property type="match status" value="1"/>
</dbReference>
<feature type="transmembrane region" description="Helical" evidence="10">
    <location>
        <begin position="340"/>
        <end position="361"/>
    </location>
</feature>
<feature type="transmembrane region" description="Helical" evidence="10">
    <location>
        <begin position="6"/>
        <end position="27"/>
    </location>
</feature>
<feature type="transmembrane region" description="Helical" evidence="10">
    <location>
        <begin position="627"/>
        <end position="647"/>
    </location>
</feature>
<evidence type="ECO:0000313" key="14">
    <source>
        <dbReference type="Proteomes" id="UP000006830"/>
    </source>
</evidence>
<dbReference type="NCBIfam" id="TIGR01974">
    <property type="entry name" value="NDH_I_L"/>
    <property type="match status" value="1"/>
</dbReference>
<evidence type="ECO:0000256" key="9">
    <source>
        <dbReference type="RuleBase" id="RU000320"/>
    </source>
</evidence>
<feature type="domain" description="NADH:quinone oxidoreductase/Mrp antiporter transmembrane" evidence="11">
    <location>
        <begin position="134"/>
        <end position="425"/>
    </location>
</feature>
<keyword evidence="5 10" id="KW-0472">Membrane</keyword>
<evidence type="ECO:0000256" key="2">
    <source>
        <dbReference type="ARBA" id="ARBA00019904"/>
    </source>
</evidence>
<dbReference type="AlphaFoldDB" id="A8GPY1"/>
<dbReference type="HOGENOM" id="CLU_007100_6_0_5"/>
<dbReference type="PANTHER" id="PTHR42829:SF2">
    <property type="entry name" value="NADH-UBIQUINONE OXIDOREDUCTASE CHAIN 5"/>
    <property type="match status" value="1"/>
</dbReference>
<dbReference type="Pfam" id="PF00361">
    <property type="entry name" value="Proton_antipo_M"/>
    <property type="match status" value="1"/>
</dbReference>
<dbReference type="EMBL" id="CP000847">
    <property type="protein sequence ID" value="ABV75456.1"/>
    <property type="molecule type" value="Genomic_DNA"/>
</dbReference>
<comment type="subcellular location">
    <subcellularLocation>
        <location evidence="1">Endomembrane system</location>
        <topology evidence="1">Multi-pass membrane protein</topology>
    </subcellularLocation>
    <subcellularLocation>
        <location evidence="9">Membrane</location>
        <topology evidence="9">Multi-pass membrane protein</topology>
    </subcellularLocation>
</comment>
<protein>
    <recommendedName>
        <fullName evidence="2">NADH-quinone oxidoreductase subunit L</fullName>
    </recommendedName>
    <alternativeName>
        <fullName evidence="6">NADH dehydrogenase I subunit L</fullName>
    </alternativeName>
    <alternativeName>
        <fullName evidence="7">NDH-1 subunit L</fullName>
    </alternativeName>
</protein>
<dbReference type="InterPro" id="IPR001516">
    <property type="entry name" value="Proton_antipo_N"/>
</dbReference>
<dbReference type="PRINTS" id="PR01435">
    <property type="entry name" value="NPOXDRDTASE5"/>
</dbReference>
<dbReference type="GO" id="GO:0003954">
    <property type="term" value="F:NADH dehydrogenase activity"/>
    <property type="evidence" value="ECO:0007669"/>
    <property type="project" value="TreeGrafter"/>
</dbReference>
<dbReference type="GO" id="GO:0012505">
    <property type="term" value="C:endomembrane system"/>
    <property type="evidence" value="ECO:0007669"/>
    <property type="project" value="UniProtKB-SubCell"/>
</dbReference>
<keyword evidence="3 9" id="KW-0812">Transmembrane</keyword>
<reference evidence="13" key="1">
    <citation type="submission" date="2007-09" db="EMBL/GenBank/DDBJ databases">
        <title>Complete Genome Sequence of Rickettsia akari.</title>
        <authorList>
            <person name="Madan A."/>
            <person name="Fahey J."/>
            <person name="Helton E."/>
            <person name="Ketteman M."/>
            <person name="Madan A."/>
            <person name="Rodrigues S."/>
            <person name="Sanchez A."/>
            <person name="Whiting M."/>
            <person name="Dasch G."/>
            <person name="Eremeeva M."/>
        </authorList>
    </citation>
    <scope>NUCLEOTIDE SEQUENCE</scope>
    <source>
        <strain evidence="13">Hartford</strain>
    </source>
</reference>
<feature type="transmembrane region" description="Helical" evidence="10">
    <location>
        <begin position="284"/>
        <end position="305"/>
    </location>
</feature>
<dbReference type="Proteomes" id="UP000006830">
    <property type="component" value="Chromosome"/>
</dbReference>
<dbReference type="KEGG" id="rak:A1C_06115"/>
<dbReference type="InterPro" id="IPR003945">
    <property type="entry name" value="NU5C-like"/>
</dbReference>
<feature type="transmembrane region" description="Helical" evidence="10">
    <location>
        <begin position="413"/>
        <end position="439"/>
    </location>
</feature>
<dbReference type="Pfam" id="PF00662">
    <property type="entry name" value="Proton_antipo_N"/>
    <property type="match status" value="1"/>
</dbReference>
<dbReference type="InterPro" id="IPR001750">
    <property type="entry name" value="ND/Mrp_TM"/>
</dbReference>
<proteinExistence type="predicted"/>
<sequence>MYQNLAMMIIMLPLASSVINGLFLKLIDKNLAQIIATGFLSLSALFSLIIFCDVGLGGNIIHIQLLPWIEVGNFKVNWSIYIDQLTSIMFVAVTWVSSVVHIYSLGYMAEDKGIVRFLSFLSLFTFCMLMLVSADNFLQLFFGWEGVGVCSYLLIGFWYSKESANKAAIKAFVANRVGDFAFILSVITIIVYCGSANYKDVFASAELLSNTKIFLHFSILDIICFLLFISCMGKSAQIGLHVWLPDAMEGPTPVSALIHAATMVTAGVFLVARCSYVFEYSPLVLQFITMIGGITCLFAASIAIMQSDIKKIIAYSTCSQLGYMFMACGVSAYNSGIFHLVTHAFFKALLFLSAGSVIHAVHEQDIFKIGDLRNKMPVTYGNFLIGSLALIGIYPLAGFYSKDSILESVYSSGSFMFIFGIAAAILTAIYSMKIIMLVFHGKTKLAKDVFEHAHEPAKIMHNPLILLVAGSFFSGMIGYYLLSMDKPNGYFHDSLFHLHIYKLLISHPPLYIKLLPMAVGIIGIVIGIWIFSLSSRELVVESNKNKNNWIQWSSHGITPIGLIANILRNKYYFDEIYNFLIVKPTNCLAYLFYLGDQKIIDRFGPNGFSRVVSCFSVLTGKTQTGYVFNYALYIVLFIVVTISYFVWKGFECHTVA</sequence>
<evidence type="ECO:0000313" key="13">
    <source>
        <dbReference type="EMBL" id="ABV75456.1"/>
    </source>
</evidence>
<feature type="transmembrane region" description="Helical" evidence="10">
    <location>
        <begin position="382"/>
        <end position="401"/>
    </location>
</feature>
<accession>A8GPY1</accession>
<dbReference type="GO" id="GO:0015990">
    <property type="term" value="P:electron transport coupled proton transport"/>
    <property type="evidence" value="ECO:0007669"/>
    <property type="project" value="TreeGrafter"/>
</dbReference>
<feature type="transmembrane region" description="Helical" evidence="10">
    <location>
        <begin position="39"/>
        <end position="65"/>
    </location>
</feature>
<organism evidence="13 14">
    <name type="scientific">Rickettsia akari (strain Hartford)</name>
    <dbReference type="NCBI Taxonomy" id="293614"/>
    <lineage>
        <taxon>Bacteria</taxon>
        <taxon>Pseudomonadati</taxon>
        <taxon>Pseudomonadota</taxon>
        <taxon>Alphaproteobacteria</taxon>
        <taxon>Rickettsiales</taxon>
        <taxon>Rickettsiaceae</taxon>
        <taxon>Rickettsieae</taxon>
        <taxon>Rickettsia</taxon>
        <taxon>spotted fever group</taxon>
    </lineage>
</organism>
<dbReference type="NCBIfam" id="NF005141">
    <property type="entry name" value="PRK06590.1"/>
    <property type="match status" value="1"/>
</dbReference>
<feature type="transmembrane region" description="Helical" evidence="10">
    <location>
        <begin position="312"/>
        <end position="334"/>
    </location>
</feature>
<feature type="domain" description="NADH-Ubiquinone oxidoreductase (complex I) chain 5 N-terminal" evidence="12">
    <location>
        <begin position="68"/>
        <end position="117"/>
    </location>
</feature>
<name>A8GPY1_RICAH</name>
<dbReference type="Gene3D" id="1.20.5.2700">
    <property type="match status" value="1"/>
</dbReference>
<evidence type="ECO:0000256" key="10">
    <source>
        <dbReference type="SAM" id="Phobius"/>
    </source>
</evidence>
<keyword evidence="4 10" id="KW-1133">Transmembrane helix</keyword>
<evidence type="ECO:0000256" key="5">
    <source>
        <dbReference type="ARBA" id="ARBA00023136"/>
    </source>
</evidence>
<dbReference type="PRINTS" id="PR01434">
    <property type="entry name" value="NADHDHGNASE5"/>
</dbReference>
<evidence type="ECO:0000256" key="7">
    <source>
        <dbReference type="ARBA" id="ARBA00032795"/>
    </source>
</evidence>
<evidence type="ECO:0000256" key="4">
    <source>
        <dbReference type="ARBA" id="ARBA00022989"/>
    </source>
</evidence>
<gene>
    <name evidence="13" type="ordered locus">A1C_06115</name>
</gene>
<evidence type="ECO:0000259" key="11">
    <source>
        <dbReference type="Pfam" id="PF00361"/>
    </source>
</evidence>
<evidence type="ECO:0000256" key="1">
    <source>
        <dbReference type="ARBA" id="ARBA00004127"/>
    </source>
</evidence>
<dbReference type="STRING" id="293614.A1C_06115"/>
<evidence type="ECO:0000256" key="6">
    <source>
        <dbReference type="ARBA" id="ARBA00031571"/>
    </source>
</evidence>
<evidence type="ECO:0000256" key="8">
    <source>
        <dbReference type="ARBA" id="ARBA00047712"/>
    </source>
</evidence>
<feature type="transmembrane region" description="Helical" evidence="10">
    <location>
        <begin position="254"/>
        <end position="278"/>
    </location>
</feature>
<dbReference type="GO" id="GO:0008137">
    <property type="term" value="F:NADH dehydrogenase (ubiquinone) activity"/>
    <property type="evidence" value="ECO:0007669"/>
    <property type="project" value="InterPro"/>
</dbReference>
<dbReference type="GO" id="GO:0042773">
    <property type="term" value="P:ATP synthesis coupled electron transport"/>
    <property type="evidence" value="ECO:0007669"/>
    <property type="project" value="InterPro"/>
</dbReference>
<feature type="transmembrane region" description="Helical" evidence="10">
    <location>
        <begin position="85"/>
        <end position="105"/>
    </location>
</feature>
<feature type="transmembrane region" description="Helical" evidence="10">
    <location>
        <begin position="180"/>
        <end position="198"/>
    </location>
</feature>
<dbReference type="GO" id="GO:0016020">
    <property type="term" value="C:membrane"/>
    <property type="evidence" value="ECO:0007669"/>
    <property type="project" value="UniProtKB-SubCell"/>
</dbReference>
<feature type="transmembrane region" description="Helical" evidence="10">
    <location>
        <begin position="117"/>
        <end position="134"/>
    </location>
</feature>
<evidence type="ECO:0000259" key="12">
    <source>
        <dbReference type="Pfam" id="PF00662"/>
    </source>
</evidence>
<keyword evidence="14" id="KW-1185">Reference proteome</keyword>
<dbReference type="eggNOG" id="COG1009">
    <property type="taxonomic scope" value="Bacteria"/>
</dbReference>
<feature type="transmembrane region" description="Helical" evidence="10">
    <location>
        <begin position="460"/>
        <end position="482"/>
    </location>
</feature>
<feature type="transmembrane region" description="Helical" evidence="10">
    <location>
        <begin position="140"/>
        <end position="159"/>
    </location>
</feature>
<dbReference type="InterPro" id="IPR018393">
    <property type="entry name" value="NADHpl_OxRdtase_5_subgr"/>
</dbReference>
<feature type="transmembrane region" description="Helical" evidence="10">
    <location>
        <begin position="510"/>
        <end position="531"/>
    </location>
</feature>
<comment type="catalytic activity">
    <reaction evidence="8">
        <text>a quinone + NADH + 5 H(+)(in) = a quinol + NAD(+) + 4 H(+)(out)</text>
        <dbReference type="Rhea" id="RHEA:57888"/>
        <dbReference type="ChEBI" id="CHEBI:15378"/>
        <dbReference type="ChEBI" id="CHEBI:24646"/>
        <dbReference type="ChEBI" id="CHEBI:57540"/>
        <dbReference type="ChEBI" id="CHEBI:57945"/>
        <dbReference type="ChEBI" id="CHEBI:132124"/>
    </reaction>
</comment>
<evidence type="ECO:0000256" key="3">
    <source>
        <dbReference type="ARBA" id="ARBA00022692"/>
    </source>
</evidence>
<feature type="transmembrane region" description="Helical" evidence="10">
    <location>
        <begin position="213"/>
        <end position="233"/>
    </location>
</feature>